<dbReference type="Pfam" id="PF03328">
    <property type="entry name" value="HpcH_HpaI"/>
    <property type="match status" value="1"/>
</dbReference>
<dbReference type="GO" id="GO:0016832">
    <property type="term" value="F:aldehyde-lyase activity"/>
    <property type="evidence" value="ECO:0007669"/>
    <property type="project" value="TreeGrafter"/>
</dbReference>
<proteinExistence type="inferred from homology"/>
<dbReference type="Gene3D" id="3.20.20.60">
    <property type="entry name" value="Phosphoenolpyruvate-binding domains"/>
    <property type="match status" value="1"/>
</dbReference>
<dbReference type="FunFam" id="3.20.20.60:FF:000004">
    <property type="entry name" value="5-keto-4-deoxy-D-glucarate aldolase"/>
    <property type="match status" value="1"/>
</dbReference>
<evidence type="ECO:0000256" key="1">
    <source>
        <dbReference type="ARBA" id="ARBA00005568"/>
    </source>
</evidence>
<name>A0A1K0I866_CUPNE</name>
<comment type="catalytic activity">
    <reaction evidence="5">
        <text>D-glyceraldehyde + 3-hydroxypyruvate = (3R,4S,5R)-3,4,5,6-tetrahydroxy-2-oxohexanoate</text>
        <dbReference type="Rhea" id="RHEA:80047"/>
        <dbReference type="ChEBI" id="CHEBI:17180"/>
        <dbReference type="ChEBI" id="CHEBI:17378"/>
        <dbReference type="ChEBI" id="CHEBI:231434"/>
    </reaction>
</comment>
<sequence length="273" mass="28981">MLLKNHFKRALRAGRAQIGLWSTIPSPYVSELVAGAGYDWVLLDSEHTPTDVPLMLSQLQATAAAQPAPGALPVHPVVRPAWNDPVLIKRYLDIGAQTLLLPFVQNAEEAQAAVRAMRYAPEGIRGMGGSTRASNFGRTSDYASRAADELCLLVQVETAEALDQIEAIAAIDGIDGIFIGPADLSASLGYAGKARHPAVDEAINDAIRRIRACGKAPGILMVDEQRARECLALGAQFVAVALDTIVLRNGVDAAAARYRGSAQEAVPTAQSSY</sequence>
<evidence type="ECO:0000256" key="4">
    <source>
        <dbReference type="ARBA" id="ARBA00051339"/>
    </source>
</evidence>
<dbReference type="SUPFAM" id="SSF51621">
    <property type="entry name" value="Phosphoenolpyruvate/pyruvate domain"/>
    <property type="match status" value="1"/>
</dbReference>
<dbReference type="GO" id="GO:0046872">
    <property type="term" value="F:metal ion binding"/>
    <property type="evidence" value="ECO:0007669"/>
    <property type="project" value="UniProtKB-KW"/>
</dbReference>
<feature type="domain" description="HpcH/HpaI aldolase/citrate lyase" evidence="6">
    <location>
        <begin position="17"/>
        <end position="249"/>
    </location>
</feature>
<organism evidence="7">
    <name type="scientific">Cupriavidus necator</name>
    <name type="common">Alcaligenes eutrophus</name>
    <name type="synonym">Ralstonia eutropha</name>
    <dbReference type="NCBI Taxonomy" id="106590"/>
    <lineage>
        <taxon>Bacteria</taxon>
        <taxon>Pseudomonadati</taxon>
        <taxon>Pseudomonadota</taxon>
        <taxon>Betaproteobacteria</taxon>
        <taxon>Burkholderiales</taxon>
        <taxon>Burkholderiaceae</taxon>
        <taxon>Cupriavidus</taxon>
    </lineage>
</organism>
<evidence type="ECO:0000256" key="3">
    <source>
        <dbReference type="ARBA" id="ARBA00023239"/>
    </source>
</evidence>
<reference evidence="7" key="1">
    <citation type="submission" date="2016-09" db="EMBL/GenBank/DDBJ databases">
        <authorList>
            <person name="Capua I."/>
            <person name="De Benedictis P."/>
            <person name="Joannis T."/>
            <person name="Lombin L.H."/>
            <person name="Cattoli G."/>
        </authorList>
    </citation>
    <scope>NUCLEOTIDE SEQUENCE</scope>
    <source>
        <strain evidence="7">B9</strain>
    </source>
</reference>
<gene>
    <name evidence="7" type="primary">hpcH</name>
    <name evidence="7" type="ORF">CNECB9_1100024</name>
</gene>
<evidence type="ECO:0000313" key="7">
    <source>
        <dbReference type="EMBL" id="SCU73433.1"/>
    </source>
</evidence>
<dbReference type="InterPro" id="IPR015813">
    <property type="entry name" value="Pyrv/PenolPyrv_kinase-like_dom"/>
</dbReference>
<dbReference type="GO" id="GO:0005737">
    <property type="term" value="C:cytoplasm"/>
    <property type="evidence" value="ECO:0007669"/>
    <property type="project" value="UniProtKB-ARBA"/>
</dbReference>
<comment type="catalytic activity">
    <reaction evidence="4">
        <text>D-glyceraldehyde + 3-hydroxypyruvate = 2-dehydro-D-galactonate</text>
        <dbReference type="Rhea" id="RHEA:80051"/>
        <dbReference type="ChEBI" id="CHEBI:17180"/>
        <dbReference type="ChEBI" id="CHEBI:17378"/>
        <dbReference type="ChEBI" id="CHEBI:28023"/>
    </reaction>
</comment>
<protein>
    <submittedName>
        <fullName evidence="7">4-hydroxy-2-oxo-heptane-1,7-dioate aldolase</fullName>
        <ecNumber evidence="7">4.1.2.52</ecNumber>
    </submittedName>
</protein>
<dbReference type="PANTHER" id="PTHR30502">
    <property type="entry name" value="2-KETO-3-DEOXY-L-RHAMNONATE ALDOLASE"/>
    <property type="match status" value="1"/>
</dbReference>
<keyword evidence="2" id="KW-0479">Metal-binding</keyword>
<dbReference type="InterPro" id="IPR050251">
    <property type="entry name" value="HpcH-HpaI_aldolase"/>
</dbReference>
<comment type="similarity">
    <text evidence="1">Belongs to the HpcH/HpaI aldolase family.</text>
</comment>
<evidence type="ECO:0000256" key="2">
    <source>
        <dbReference type="ARBA" id="ARBA00022723"/>
    </source>
</evidence>
<keyword evidence="3 7" id="KW-0456">Lyase</keyword>
<evidence type="ECO:0000256" key="5">
    <source>
        <dbReference type="ARBA" id="ARBA00051592"/>
    </source>
</evidence>
<dbReference type="PANTHER" id="PTHR30502:SF0">
    <property type="entry name" value="PHOSPHOENOLPYRUVATE CARBOXYLASE FAMILY PROTEIN"/>
    <property type="match status" value="1"/>
</dbReference>
<dbReference type="EC" id="4.1.2.52" evidence="7"/>
<dbReference type="InterPro" id="IPR005000">
    <property type="entry name" value="Aldolase/citrate-lyase_domain"/>
</dbReference>
<dbReference type="AlphaFoldDB" id="A0A1K0I866"/>
<dbReference type="EMBL" id="FMSH01000014">
    <property type="protein sequence ID" value="SCU73433.1"/>
    <property type="molecule type" value="Genomic_DNA"/>
</dbReference>
<dbReference type="InterPro" id="IPR040442">
    <property type="entry name" value="Pyrv_kinase-like_dom_sf"/>
</dbReference>
<evidence type="ECO:0000259" key="6">
    <source>
        <dbReference type="Pfam" id="PF03328"/>
    </source>
</evidence>
<accession>A0A1K0I866</accession>